<proteinExistence type="predicted"/>
<sequence>MDFRMHSQLFTDKEDTKAMIFPVKKEGKTKGLVMAVLENKGTNLRYTPLEKTYERYSEILQIFSQHDKKFKVSNAIAAMPIKRPGPDDKDDTGGTGGNGSGGSTGIPGVIITVPVKIITIPIIINNNGIPNTRPNGDGCQAYNGCERSPNSPGGGGNPNSNEPKSKEADKWVDENVDDKNLRDNKCAYDVYKTLKSRVGLFNNLLGNFKGNSSILNLYFRIRDLPAKPGFFTMGQTNSEGIRKGYITVDLNPNGLGSTDVGIAKVYIHEMLHAKMIHDLVNAGWDGDKDIKEINPESLPTLLDAYKNKFYNPGDSQHKFMSEYYIPKIASALARFDNNNLKYTDYENLAWTGLQETDAYKALSKEKKDKITDANNTFNRKAPCGK</sequence>
<protein>
    <submittedName>
        <fullName evidence="2">Uncharacterized protein</fullName>
    </submittedName>
</protein>
<dbReference type="EMBL" id="MAHX01000002">
    <property type="protein sequence ID" value="OPC69846.1"/>
    <property type="molecule type" value="Genomic_DNA"/>
</dbReference>
<feature type="compositionally biased region" description="Gly residues" evidence="1">
    <location>
        <begin position="93"/>
        <end position="105"/>
    </location>
</feature>
<reference evidence="2 3" key="1">
    <citation type="submission" date="2016-06" db="EMBL/GenBank/DDBJ databases">
        <title>Revisiting the taxonomy of the Elizabethkingia Genus based on Whole-Genome Sequencing, Optical Mapping, and MALDI-TOF.</title>
        <authorList>
            <person name="Nicholson A.C."/>
        </authorList>
    </citation>
    <scope>NUCLEOTIDE SEQUENCE [LARGE SCALE GENOMIC DNA]</scope>
    <source>
        <strain evidence="2 3">G4070</strain>
    </source>
</reference>
<accession>A0A1T3MZ83</accession>
<name>A0A1T3MZ83_9FLAO</name>
<dbReference type="AlphaFoldDB" id="A0A1T3MZ83"/>
<evidence type="ECO:0000313" key="2">
    <source>
        <dbReference type="EMBL" id="OPC69846.1"/>
    </source>
</evidence>
<feature type="region of interest" description="Disordered" evidence="1">
    <location>
        <begin position="79"/>
        <end position="105"/>
    </location>
</feature>
<feature type="region of interest" description="Disordered" evidence="1">
    <location>
        <begin position="140"/>
        <end position="168"/>
    </location>
</feature>
<evidence type="ECO:0000256" key="1">
    <source>
        <dbReference type="SAM" id="MobiDB-lite"/>
    </source>
</evidence>
<gene>
    <name evidence="2" type="ORF">BAZ10_17070</name>
</gene>
<dbReference type="Proteomes" id="UP000190813">
    <property type="component" value="Unassembled WGS sequence"/>
</dbReference>
<comment type="caution">
    <text evidence="2">The sequence shown here is derived from an EMBL/GenBank/DDBJ whole genome shotgun (WGS) entry which is preliminary data.</text>
</comment>
<organism evidence="2 3">
    <name type="scientific">Elizabethkingia occulta</name>
    <dbReference type="NCBI Taxonomy" id="1867263"/>
    <lineage>
        <taxon>Bacteria</taxon>
        <taxon>Pseudomonadati</taxon>
        <taxon>Bacteroidota</taxon>
        <taxon>Flavobacteriia</taxon>
        <taxon>Flavobacteriales</taxon>
        <taxon>Weeksellaceae</taxon>
        <taxon>Elizabethkingia</taxon>
    </lineage>
</organism>
<keyword evidence="3" id="KW-1185">Reference proteome</keyword>
<evidence type="ECO:0000313" key="3">
    <source>
        <dbReference type="Proteomes" id="UP000190813"/>
    </source>
</evidence>